<dbReference type="PANTHER" id="PTHR34472">
    <property type="entry name" value="SULFUR CARRIER PROTEIN THIS"/>
    <property type="match status" value="1"/>
</dbReference>
<dbReference type="KEGG" id="psi:S70_08575"/>
<organism evidence="1 2">
    <name type="scientific">Providencia stuartii (strain MRSN 2154)</name>
    <dbReference type="NCBI Taxonomy" id="1157951"/>
    <lineage>
        <taxon>Bacteria</taxon>
        <taxon>Pseudomonadati</taxon>
        <taxon>Pseudomonadota</taxon>
        <taxon>Gammaproteobacteria</taxon>
        <taxon>Enterobacterales</taxon>
        <taxon>Morganellaceae</taxon>
        <taxon>Providencia</taxon>
    </lineage>
</organism>
<dbReference type="PANTHER" id="PTHR34472:SF1">
    <property type="entry name" value="SULFUR CARRIER PROTEIN THIS"/>
    <property type="match status" value="1"/>
</dbReference>
<dbReference type="InterPro" id="IPR003749">
    <property type="entry name" value="ThiS/MoaD-like"/>
</dbReference>
<dbReference type="InterPro" id="IPR012675">
    <property type="entry name" value="Beta-grasp_dom_sf"/>
</dbReference>
<proteinExistence type="predicted"/>
<dbReference type="OrthoDB" id="6388078at2"/>
<reference evidence="2" key="2">
    <citation type="submission" date="2012-04" db="EMBL/GenBank/DDBJ databases">
        <title>Complete genome sequence of Providencia stuartii clinical isolate MRSN 2154.</title>
        <authorList>
            <person name="Clifford R.J."/>
            <person name="Hang J."/>
            <person name="Riley M.C."/>
            <person name="Onmus-Leone F."/>
            <person name="Kuschner R.A."/>
            <person name="Lesho E.P."/>
            <person name="Waterman P.E."/>
        </authorList>
    </citation>
    <scope>NUCLEOTIDE SEQUENCE [LARGE SCALE GENOMIC DNA]</scope>
    <source>
        <strain evidence="2">MRSN 2154</strain>
    </source>
</reference>
<evidence type="ECO:0000313" key="1">
    <source>
        <dbReference type="EMBL" id="AFH93577.1"/>
    </source>
</evidence>
<dbReference type="GeneID" id="93517617"/>
<evidence type="ECO:0000313" key="2">
    <source>
        <dbReference type="Proteomes" id="UP000005012"/>
    </source>
</evidence>
<dbReference type="HOGENOM" id="CLU_174611_2_1_6"/>
<dbReference type="InterPro" id="IPR016155">
    <property type="entry name" value="Mopterin_synth/thiamin_S_b"/>
</dbReference>
<dbReference type="RefSeq" id="WP_004924788.1">
    <property type="nucleotide sequence ID" value="NC_017731.1"/>
</dbReference>
<dbReference type="Gene3D" id="3.10.20.30">
    <property type="match status" value="1"/>
</dbReference>
<dbReference type="AlphaFoldDB" id="A0A140NLN7"/>
<gene>
    <name evidence="1" type="ordered locus">S70_08575</name>
</gene>
<dbReference type="NCBIfam" id="TIGR01683">
    <property type="entry name" value="thiS"/>
    <property type="match status" value="1"/>
</dbReference>
<dbReference type="PATRIC" id="fig|1157951.4.peg.1709"/>
<dbReference type="Pfam" id="PF02597">
    <property type="entry name" value="ThiS"/>
    <property type="match status" value="1"/>
</dbReference>
<name>A0A140NLN7_PROSM</name>
<dbReference type="InterPro" id="IPR010035">
    <property type="entry name" value="Thi_S"/>
</dbReference>
<sequence length="66" mass="7310">MRLIINDQPMEFDAPLTVSQLLASLERSTVGTALAINQVIIPRHQWDSHLVNDQDNILLFQAIAGG</sequence>
<reference evidence="1 2" key="1">
    <citation type="journal article" date="2012" name="J. Bacteriol.">
        <title>Complete Genome Sequence of Providencia stuartii Clinical Isolate MRSN 2154.</title>
        <authorList>
            <person name="Clifford R.J."/>
            <person name="Hang J."/>
            <person name="Riley M.C."/>
            <person name="Onmus-Leone F."/>
            <person name="Kuschner R.A."/>
            <person name="Lesho E.P."/>
            <person name="Waterman P.E."/>
        </authorList>
    </citation>
    <scope>NUCLEOTIDE SEQUENCE [LARGE SCALE GENOMIC DNA]</scope>
    <source>
        <strain evidence="1 2">MRSN 2154</strain>
    </source>
</reference>
<dbReference type="SUPFAM" id="SSF54285">
    <property type="entry name" value="MoaD/ThiS"/>
    <property type="match status" value="1"/>
</dbReference>
<dbReference type="EMBL" id="CP003488">
    <property type="protein sequence ID" value="AFH93577.1"/>
    <property type="molecule type" value="Genomic_DNA"/>
</dbReference>
<accession>A0A140NLN7</accession>
<dbReference type="Proteomes" id="UP000005012">
    <property type="component" value="Chromosome"/>
</dbReference>
<protein>
    <submittedName>
        <fullName evidence="1">Sulfur carrier protein ThiS</fullName>
    </submittedName>
</protein>
<dbReference type="CDD" id="cd00565">
    <property type="entry name" value="Ubl_ThiS"/>
    <property type="match status" value="1"/>
</dbReference>